<dbReference type="PANTHER" id="PTHR30535:SF34">
    <property type="entry name" value="MOLYBDATE-BINDING PROTEIN MOLA"/>
    <property type="match status" value="1"/>
</dbReference>
<dbReference type="PANTHER" id="PTHR30535">
    <property type="entry name" value="VITAMIN B12-BINDING PROTEIN"/>
    <property type="match status" value="1"/>
</dbReference>
<dbReference type="AlphaFoldDB" id="A0A3P3DCK1"/>
<evidence type="ECO:0000256" key="1">
    <source>
        <dbReference type="SAM" id="SignalP"/>
    </source>
</evidence>
<protein>
    <submittedName>
        <fullName evidence="3">ABC transporter substrate-binding protein</fullName>
    </submittedName>
</protein>
<feature type="chain" id="PRO_5018288151" evidence="1">
    <location>
        <begin position="25"/>
        <end position="281"/>
    </location>
</feature>
<keyword evidence="1" id="KW-0732">Signal</keyword>
<dbReference type="PROSITE" id="PS50983">
    <property type="entry name" value="FE_B12_PBP"/>
    <property type="match status" value="1"/>
</dbReference>
<sequence>MIMRLRAVLLAGLWLAGAASGAAADPAQRVVSMNLCTDQLAMLLAAPGQLISVSYLARDARSSAMAEVAQNFDINHGLAEEIAFLRPDLVLAGRYTTRVTVDMLQRLGYRVEVFQPENTLDDIRTNLLQMGRALGREAEAERMAEEMQQTLLSLREAADDKPGPETAVYYSSGYTAGARSLGHDIVTTAGLQNIAPKLGLGASGILPLEALILSDADMVIRGASYQGYSRSEEMLRHPALERMLAAPRLTAETRPEWTCGTPLTLSAIHDLRAAAGLEPLE</sequence>
<dbReference type="Pfam" id="PF01497">
    <property type="entry name" value="Peripla_BP_2"/>
    <property type="match status" value="1"/>
</dbReference>
<evidence type="ECO:0000259" key="2">
    <source>
        <dbReference type="PROSITE" id="PS50983"/>
    </source>
</evidence>
<dbReference type="GO" id="GO:0071281">
    <property type="term" value="P:cellular response to iron ion"/>
    <property type="evidence" value="ECO:0007669"/>
    <property type="project" value="TreeGrafter"/>
</dbReference>
<dbReference type="Gene3D" id="3.40.50.1980">
    <property type="entry name" value="Nitrogenase molybdenum iron protein domain"/>
    <property type="match status" value="2"/>
</dbReference>
<organism evidence="3 4">
    <name type="scientific">Falsigemmobacter faecalis</name>
    <dbReference type="NCBI Taxonomy" id="2488730"/>
    <lineage>
        <taxon>Bacteria</taxon>
        <taxon>Pseudomonadati</taxon>
        <taxon>Pseudomonadota</taxon>
        <taxon>Alphaproteobacteria</taxon>
        <taxon>Rhodobacterales</taxon>
        <taxon>Paracoccaceae</taxon>
        <taxon>Falsigemmobacter</taxon>
    </lineage>
</organism>
<feature type="signal peptide" evidence="1">
    <location>
        <begin position="1"/>
        <end position="24"/>
    </location>
</feature>
<dbReference type="InterPro" id="IPR050902">
    <property type="entry name" value="ABC_Transporter_SBP"/>
</dbReference>
<comment type="caution">
    <text evidence="3">The sequence shown here is derived from an EMBL/GenBank/DDBJ whole genome shotgun (WGS) entry which is preliminary data.</text>
</comment>
<dbReference type="SUPFAM" id="SSF53807">
    <property type="entry name" value="Helical backbone' metal receptor"/>
    <property type="match status" value="1"/>
</dbReference>
<evidence type="ECO:0000313" key="3">
    <source>
        <dbReference type="EMBL" id="RRH72055.1"/>
    </source>
</evidence>
<dbReference type="EMBL" id="RRAZ01000027">
    <property type="protein sequence ID" value="RRH72055.1"/>
    <property type="molecule type" value="Genomic_DNA"/>
</dbReference>
<dbReference type="InterPro" id="IPR002491">
    <property type="entry name" value="ABC_transptr_periplasmic_BD"/>
</dbReference>
<dbReference type="Proteomes" id="UP000282125">
    <property type="component" value="Unassembled WGS sequence"/>
</dbReference>
<keyword evidence="4" id="KW-1185">Reference proteome</keyword>
<reference evidence="3 4" key="1">
    <citation type="submission" date="2018-11" db="EMBL/GenBank/DDBJ databases">
        <title>Gemmobacter sp. nov., YIM 102744-1 draft genome.</title>
        <authorList>
            <person name="Li G."/>
            <person name="Jiang Y."/>
        </authorList>
    </citation>
    <scope>NUCLEOTIDE SEQUENCE [LARGE SCALE GENOMIC DNA]</scope>
    <source>
        <strain evidence="3 4">YIM 102744-1</strain>
    </source>
</reference>
<feature type="domain" description="Fe/B12 periplasmic-binding" evidence="2">
    <location>
        <begin position="29"/>
        <end position="281"/>
    </location>
</feature>
<gene>
    <name evidence="3" type="ORF">EG244_15620</name>
</gene>
<accession>A0A3P3DCK1</accession>
<proteinExistence type="predicted"/>
<evidence type="ECO:0000313" key="4">
    <source>
        <dbReference type="Proteomes" id="UP000282125"/>
    </source>
</evidence>
<dbReference type="OrthoDB" id="1632039at2"/>
<name>A0A3P3DCK1_9RHOB</name>